<dbReference type="SUPFAM" id="SSF51045">
    <property type="entry name" value="WW domain"/>
    <property type="match status" value="2"/>
</dbReference>
<evidence type="ECO:0000256" key="8">
    <source>
        <dbReference type="SAM" id="MobiDB-lite"/>
    </source>
</evidence>
<evidence type="ECO:0000313" key="11">
    <source>
        <dbReference type="EMBL" id="KAL3831746.1"/>
    </source>
</evidence>
<dbReference type="PANTHER" id="PTHR11864">
    <property type="entry name" value="PRE-MRNA-PROCESSING PROTEIN PRP40"/>
    <property type="match status" value="1"/>
</dbReference>
<dbReference type="GO" id="GO:0005634">
    <property type="term" value="C:nucleus"/>
    <property type="evidence" value="ECO:0007669"/>
    <property type="project" value="UniProtKB-ARBA"/>
</dbReference>
<sequence length="901" mass="103727">MTFATLPVEATIFSLNETPKELRCSSTSIHSFSITTSEILTRLRLFRWASCDLTRGQLENPIGGPPNPMMRPPVPFGMGGPPGFIATPLGGPGPDLSKGPMPPMMPPGLPPSSIPPSNIGFNPPPTGFPPVPPGMGMPPFQPLIAGGGPPPLNPQITAVHLSSSASNSPVYSDPKPPEKKSVWTEHKAPDGRTYYYNNVTKQSSWEKPDDLKTKAELMLSQCPWKEFKSDSGKTYFHNSVTKESRWTKPKELQELEEMISKQEQDQKPGAAEASNTTSTDSKTTTPSTESSKPSSAIEQAMLATLASIELPPPPPTAYKQPDKPADPESSSEESEEEKSYKKVSNSAPIRYKNKKEAIEAFKALLKDKDVSSNASWEQAMKLIVNDPRYGALKHLNEKKQAFNEYKTQRVKEEKEEQRLRAKQAKEDLEQFLLSSDKMNSSIKYWKADSMFCEEDVWRVVSDRDRRDIFDDVIHMLAKREKEESKTLRKRNMKVFSEILDSMPTLMYCTTWSEAQQMLLDTPRFTDDPDLQNMDKEDALVCFEDHIRMLEQEYDDEKERERRRQKRQQRKNREGFLVLLDELHEQNKLNSMSLWMDLYPIISQDIRFQNMLGNPGSTPLDLFKFYVEDLKSRFHDEKKIVKEILRDKGFFIETNTAYEDFYACISEDKRWFGLDTGNIKLTYNSLIEKAEAREKERIKEEARKVKKLETAFKIMLKNASPRIEVDTPWDEARSRIVNDPEFEMITLEADRIRLYKEYLIALEEACAHHHAKKKRSKKHKTRRSRSRSRSTEVSEDESSRHRSKKKKKHRSESRSKSPSYHSESDREDRSSKKHKKKSKKKKHATPSDDEERSSRSKSTRKESYTPEVRKDKHGDWHSSESDLSEGELEKKRRILLQQLEQS</sequence>
<dbReference type="Gene3D" id="1.10.10.440">
    <property type="entry name" value="FF domain"/>
    <property type="match status" value="5"/>
</dbReference>
<dbReference type="CDD" id="cd00201">
    <property type="entry name" value="WW"/>
    <property type="match status" value="2"/>
</dbReference>
<dbReference type="Pfam" id="PF25432">
    <property type="entry name" value="FF_PRPF40A"/>
    <property type="match status" value="1"/>
</dbReference>
<feature type="compositionally biased region" description="Basic residues" evidence="8">
    <location>
        <begin position="800"/>
        <end position="810"/>
    </location>
</feature>
<dbReference type="PROSITE" id="PS51676">
    <property type="entry name" value="FF"/>
    <property type="match status" value="4"/>
</dbReference>
<evidence type="ECO:0000256" key="5">
    <source>
        <dbReference type="ARBA" id="ARBA00075613"/>
    </source>
</evidence>
<feature type="compositionally biased region" description="Basic and acidic residues" evidence="8">
    <location>
        <begin position="858"/>
        <end position="879"/>
    </location>
</feature>
<dbReference type="FunFam" id="1.10.10.440:FF:000002">
    <property type="entry name" value="pre-mRNA-processing factor 40 homolog A isoform X1"/>
    <property type="match status" value="1"/>
</dbReference>
<dbReference type="FunFam" id="1.10.10.440:FF:000003">
    <property type="entry name" value="Pre-mRNA processing factor 40 homolog A"/>
    <property type="match status" value="1"/>
</dbReference>
<dbReference type="PANTHER" id="PTHR11864:SF0">
    <property type="entry name" value="PRP40 PRE-MRNA PROCESSING FACTOR 40 HOMOLOG A (YEAST)"/>
    <property type="match status" value="1"/>
</dbReference>
<comment type="caution">
    <text evidence="11">The sequence shown here is derived from an EMBL/GenBank/DDBJ whole genome shotgun (WGS) entry which is preliminary data.</text>
</comment>
<evidence type="ECO:0000313" key="12">
    <source>
        <dbReference type="Proteomes" id="UP001634394"/>
    </source>
</evidence>
<feature type="domain" description="FF" evidence="10">
    <location>
        <begin position="703"/>
        <end position="760"/>
    </location>
</feature>
<comment type="function">
    <text evidence="2">May be involved in pre-mRNA splicing.</text>
</comment>
<evidence type="ECO:0000256" key="6">
    <source>
        <dbReference type="ARBA" id="ARBA00080326"/>
    </source>
</evidence>
<dbReference type="InterPro" id="IPR036517">
    <property type="entry name" value="FF_domain_sf"/>
</dbReference>
<evidence type="ECO:0000256" key="1">
    <source>
        <dbReference type="ARBA" id="ARBA00022737"/>
    </source>
</evidence>
<feature type="compositionally biased region" description="Basic residues" evidence="8">
    <location>
        <begin position="767"/>
        <end position="787"/>
    </location>
</feature>
<keyword evidence="7" id="KW-0175">Coiled coil</keyword>
<feature type="domain" description="FF" evidence="10">
    <location>
        <begin position="568"/>
        <end position="628"/>
    </location>
</feature>
<feature type="domain" description="WW" evidence="9">
    <location>
        <begin position="177"/>
        <end position="210"/>
    </location>
</feature>
<dbReference type="Pfam" id="PF00397">
    <property type="entry name" value="WW"/>
    <property type="match status" value="2"/>
</dbReference>
<evidence type="ECO:0000259" key="10">
    <source>
        <dbReference type="PROSITE" id="PS51676"/>
    </source>
</evidence>
<dbReference type="AlphaFoldDB" id="A0ABD3T548"/>
<evidence type="ECO:0000256" key="4">
    <source>
        <dbReference type="ARBA" id="ARBA00072039"/>
    </source>
</evidence>
<evidence type="ECO:0000256" key="2">
    <source>
        <dbReference type="ARBA" id="ARBA00058987"/>
    </source>
</evidence>
<feature type="domain" description="FF" evidence="10">
    <location>
        <begin position="354"/>
        <end position="408"/>
    </location>
</feature>
<feature type="compositionally biased region" description="Basic and acidic residues" evidence="8">
    <location>
        <begin position="788"/>
        <end position="799"/>
    </location>
</feature>
<dbReference type="SUPFAM" id="SSF81698">
    <property type="entry name" value="FF domain"/>
    <property type="match status" value="5"/>
</dbReference>
<dbReference type="PROSITE" id="PS50020">
    <property type="entry name" value="WW_DOMAIN_2"/>
    <property type="match status" value="2"/>
</dbReference>
<dbReference type="InterPro" id="IPR002713">
    <property type="entry name" value="FF_domain"/>
</dbReference>
<feature type="domain" description="WW" evidence="9">
    <location>
        <begin position="223"/>
        <end position="251"/>
    </location>
</feature>
<accession>A0ABD3T548</accession>
<proteinExistence type="predicted"/>
<feature type="compositionally biased region" description="Basic and acidic residues" evidence="8">
    <location>
        <begin position="240"/>
        <end position="266"/>
    </location>
</feature>
<dbReference type="SMART" id="SM00441">
    <property type="entry name" value="FF"/>
    <property type="match status" value="4"/>
</dbReference>
<dbReference type="FunFam" id="1.10.10.440:FF:000016">
    <property type="entry name" value="pre-mRNA-processing factor 40 homolog B isoform X1"/>
    <property type="match status" value="1"/>
</dbReference>
<keyword evidence="12" id="KW-1185">Reference proteome</keyword>
<feature type="compositionally biased region" description="Basic residues" evidence="8">
    <location>
        <begin position="830"/>
        <end position="843"/>
    </location>
</feature>
<dbReference type="InterPro" id="IPR039726">
    <property type="entry name" value="Prp40-like"/>
</dbReference>
<feature type="region of interest" description="Disordered" evidence="8">
    <location>
        <begin position="767"/>
        <end position="901"/>
    </location>
</feature>
<keyword evidence="1" id="KW-0677">Repeat</keyword>
<dbReference type="Gene3D" id="2.20.70.10">
    <property type="match status" value="2"/>
</dbReference>
<dbReference type="InterPro" id="IPR036020">
    <property type="entry name" value="WW_dom_sf"/>
</dbReference>
<dbReference type="InterPro" id="IPR001202">
    <property type="entry name" value="WW_dom"/>
</dbReference>
<organism evidence="11 12">
    <name type="scientific">Sinanodonta woodiana</name>
    <name type="common">Chinese pond mussel</name>
    <name type="synonym">Anodonta woodiana</name>
    <dbReference type="NCBI Taxonomy" id="1069815"/>
    <lineage>
        <taxon>Eukaryota</taxon>
        <taxon>Metazoa</taxon>
        <taxon>Spiralia</taxon>
        <taxon>Lophotrochozoa</taxon>
        <taxon>Mollusca</taxon>
        <taxon>Bivalvia</taxon>
        <taxon>Autobranchia</taxon>
        <taxon>Heteroconchia</taxon>
        <taxon>Palaeoheterodonta</taxon>
        <taxon>Unionida</taxon>
        <taxon>Unionoidea</taxon>
        <taxon>Unionidae</taxon>
        <taxon>Unioninae</taxon>
        <taxon>Sinanodonta</taxon>
    </lineage>
</organism>
<feature type="region of interest" description="Disordered" evidence="8">
    <location>
        <begin position="163"/>
        <end position="183"/>
    </location>
</feature>
<feature type="region of interest" description="Disordered" evidence="8">
    <location>
        <begin position="228"/>
        <end position="344"/>
    </location>
</feature>
<dbReference type="FunFam" id="2.20.70.10:FF:000102">
    <property type="entry name" value="Pre-mRNA-processing factor 40 homolog B"/>
    <property type="match status" value="1"/>
</dbReference>
<dbReference type="EMBL" id="JBJQND010000019">
    <property type="protein sequence ID" value="KAL3831746.1"/>
    <property type="molecule type" value="Genomic_DNA"/>
</dbReference>
<comment type="subunit">
    <text evidence="3">Interacts with the N-terminus of HD.</text>
</comment>
<dbReference type="Pfam" id="PF01846">
    <property type="entry name" value="FF"/>
    <property type="match status" value="3"/>
</dbReference>
<dbReference type="PROSITE" id="PS01159">
    <property type="entry name" value="WW_DOMAIN_1"/>
    <property type="match status" value="2"/>
</dbReference>
<evidence type="ECO:0000256" key="7">
    <source>
        <dbReference type="SAM" id="Coils"/>
    </source>
</evidence>
<dbReference type="FunFam" id="2.20.70.10:FF:000050">
    <property type="entry name" value="pre-mRNA-processing factor 40 homolog B isoform X1"/>
    <property type="match status" value="1"/>
</dbReference>
<dbReference type="Proteomes" id="UP001634394">
    <property type="component" value="Unassembled WGS sequence"/>
</dbReference>
<reference evidence="11 12" key="1">
    <citation type="submission" date="2024-11" db="EMBL/GenBank/DDBJ databases">
        <title>Chromosome-level genome assembly of the freshwater bivalve Anodonta woodiana.</title>
        <authorList>
            <person name="Chen X."/>
        </authorList>
    </citation>
    <scope>NUCLEOTIDE SEQUENCE [LARGE SCALE GENOMIC DNA]</scope>
    <source>
        <strain evidence="11">MN2024</strain>
        <tissue evidence="11">Gills</tissue>
    </source>
</reference>
<feature type="coiled-coil region" evidence="7">
    <location>
        <begin position="395"/>
        <end position="434"/>
    </location>
</feature>
<evidence type="ECO:0000259" key="9">
    <source>
        <dbReference type="PROSITE" id="PS50020"/>
    </source>
</evidence>
<gene>
    <name evidence="11" type="ORF">ACJMK2_023460</name>
</gene>
<dbReference type="FunFam" id="1.10.10.440:FF:000015">
    <property type="entry name" value="pre-mRNA-processing factor 40 homolog B isoform X2"/>
    <property type="match status" value="1"/>
</dbReference>
<feature type="coiled-coil region" evidence="7">
    <location>
        <begin position="539"/>
        <end position="570"/>
    </location>
</feature>
<protein>
    <recommendedName>
        <fullName evidence="4">Pre-mRNA-processing factor 40 homolog B</fullName>
    </recommendedName>
    <alternativeName>
        <fullName evidence="5">Huntingtin yeast partner C</fullName>
    </alternativeName>
    <alternativeName>
        <fullName evidence="6">Huntingtin-interacting protein C</fullName>
    </alternativeName>
</protein>
<evidence type="ECO:0000256" key="3">
    <source>
        <dbReference type="ARBA" id="ARBA00063790"/>
    </source>
</evidence>
<dbReference type="SMART" id="SM00456">
    <property type="entry name" value="WW"/>
    <property type="match status" value="2"/>
</dbReference>
<feature type="compositionally biased region" description="Low complexity" evidence="8">
    <location>
        <begin position="276"/>
        <end position="295"/>
    </location>
</feature>
<name>A0ABD3T548_SINWO</name>
<feature type="domain" description="FF" evidence="10">
    <location>
        <begin position="488"/>
        <end position="548"/>
    </location>
</feature>